<protein>
    <submittedName>
        <fullName evidence="1">Uncharacterized protein</fullName>
    </submittedName>
</protein>
<organism evidence="1 2">
    <name type="scientific">Linum trigynum</name>
    <dbReference type="NCBI Taxonomy" id="586398"/>
    <lineage>
        <taxon>Eukaryota</taxon>
        <taxon>Viridiplantae</taxon>
        <taxon>Streptophyta</taxon>
        <taxon>Embryophyta</taxon>
        <taxon>Tracheophyta</taxon>
        <taxon>Spermatophyta</taxon>
        <taxon>Magnoliopsida</taxon>
        <taxon>eudicotyledons</taxon>
        <taxon>Gunneridae</taxon>
        <taxon>Pentapetalae</taxon>
        <taxon>rosids</taxon>
        <taxon>fabids</taxon>
        <taxon>Malpighiales</taxon>
        <taxon>Linaceae</taxon>
        <taxon>Linum</taxon>
    </lineage>
</organism>
<keyword evidence="2" id="KW-1185">Reference proteome</keyword>
<dbReference type="EMBL" id="OZ034813">
    <property type="protein sequence ID" value="CAL1358262.1"/>
    <property type="molecule type" value="Genomic_DNA"/>
</dbReference>
<evidence type="ECO:0000313" key="1">
    <source>
        <dbReference type="EMBL" id="CAL1358262.1"/>
    </source>
</evidence>
<gene>
    <name evidence="1" type="ORF">LTRI10_LOCUS5826</name>
</gene>
<dbReference type="AlphaFoldDB" id="A0AAV2CQU5"/>
<proteinExistence type="predicted"/>
<dbReference type="PANTHER" id="PTHR34278">
    <property type="entry name" value="PROTEIN THI031, PUTATIVE-RELATED"/>
    <property type="match status" value="1"/>
</dbReference>
<dbReference type="Proteomes" id="UP001497516">
    <property type="component" value="Chromosome 1"/>
</dbReference>
<name>A0AAV2CQU5_9ROSI</name>
<accession>A0AAV2CQU5</accession>
<sequence>MKREGRQHGIVRTYPVCPNQPNLARLIKSSSSPLIVGTFTPVPPKPTTNHSKYIGRCGTRHNGKSKNNIKGSHKLRWHDAVSNHGVAARWAEEGSRFHSGYCYGGVSVAGLLEKLAIDADRDDDGCQDNDHDCENP</sequence>
<evidence type="ECO:0000313" key="2">
    <source>
        <dbReference type="Proteomes" id="UP001497516"/>
    </source>
</evidence>
<dbReference type="PANTHER" id="PTHR34278:SF1">
    <property type="entry name" value="PROTEIN THI031, PUTATIVE-RELATED"/>
    <property type="match status" value="1"/>
</dbReference>
<reference evidence="1 2" key="1">
    <citation type="submission" date="2024-04" db="EMBL/GenBank/DDBJ databases">
        <authorList>
            <person name="Fracassetti M."/>
        </authorList>
    </citation>
    <scope>NUCLEOTIDE SEQUENCE [LARGE SCALE GENOMIC DNA]</scope>
</reference>